<dbReference type="AlphaFoldDB" id="A0A0F8A1M2"/>
<organism evidence="2 3">
    <name type="scientific">Hirsutella minnesotensis 3608</name>
    <dbReference type="NCBI Taxonomy" id="1043627"/>
    <lineage>
        <taxon>Eukaryota</taxon>
        <taxon>Fungi</taxon>
        <taxon>Dikarya</taxon>
        <taxon>Ascomycota</taxon>
        <taxon>Pezizomycotina</taxon>
        <taxon>Sordariomycetes</taxon>
        <taxon>Hypocreomycetidae</taxon>
        <taxon>Hypocreales</taxon>
        <taxon>Ophiocordycipitaceae</taxon>
        <taxon>Hirsutella</taxon>
    </lineage>
</organism>
<sequence length="80" mass="8416">MPCPMDAPVSSPMHSRTTSSVVSSTQQSPTTATAGPAPMPAQMQTPSTDDLLKDFSLVAEAAKRAQVAVMVRDFECCDIS</sequence>
<dbReference type="OrthoDB" id="4157208at2759"/>
<feature type="region of interest" description="Disordered" evidence="1">
    <location>
        <begin position="1"/>
        <end position="48"/>
    </location>
</feature>
<reference evidence="2 3" key="1">
    <citation type="journal article" date="2014" name="Genome Biol. Evol.">
        <title>Comparative genomics and transcriptomics analyses reveal divergent lifestyle features of nematode endoparasitic fungus Hirsutella minnesotensis.</title>
        <authorList>
            <person name="Lai Y."/>
            <person name="Liu K."/>
            <person name="Zhang X."/>
            <person name="Zhang X."/>
            <person name="Li K."/>
            <person name="Wang N."/>
            <person name="Shu C."/>
            <person name="Wu Y."/>
            <person name="Wang C."/>
            <person name="Bushley K.E."/>
            <person name="Xiang M."/>
            <person name="Liu X."/>
        </authorList>
    </citation>
    <scope>NUCLEOTIDE SEQUENCE [LARGE SCALE GENOMIC DNA]</scope>
    <source>
        <strain evidence="2 3">3608</strain>
    </source>
</reference>
<evidence type="ECO:0000313" key="3">
    <source>
        <dbReference type="Proteomes" id="UP000054481"/>
    </source>
</evidence>
<accession>A0A0F8A1M2</accession>
<keyword evidence="3" id="KW-1185">Reference proteome</keyword>
<evidence type="ECO:0000256" key="1">
    <source>
        <dbReference type="SAM" id="MobiDB-lite"/>
    </source>
</evidence>
<name>A0A0F8A1M2_9HYPO</name>
<dbReference type="Proteomes" id="UP000054481">
    <property type="component" value="Unassembled WGS sequence"/>
</dbReference>
<protein>
    <submittedName>
        <fullName evidence="2">Uncharacterized protein</fullName>
    </submittedName>
</protein>
<feature type="compositionally biased region" description="Low complexity" evidence="1">
    <location>
        <begin position="17"/>
        <end position="47"/>
    </location>
</feature>
<proteinExistence type="predicted"/>
<gene>
    <name evidence="2" type="ORF">HIM_04414</name>
</gene>
<evidence type="ECO:0000313" key="2">
    <source>
        <dbReference type="EMBL" id="KJZ76332.1"/>
    </source>
</evidence>
<dbReference type="EMBL" id="KQ030512">
    <property type="protein sequence ID" value="KJZ76332.1"/>
    <property type="molecule type" value="Genomic_DNA"/>
</dbReference>